<dbReference type="GO" id="GO:0009916">
    <property type="term" value="F:alternative oxidase activity"/>
    <property type="evidence" value="ECO:0007669"/>
    <property type="project" value="UniProtKB-UniRule"/>
</dbReference>
<keyword evidence="6 16" id="KW-0479">Metal-binding</keyword>
<dbReference type="InterPro" id="IPR002680">
    <property type="entry name" value="AOX"/>
</dbReference>
<evidence type="ECO:0000256" key="9">
    <source>
        <dbReference type="ARBA" id="ARBA00022982"/>
    </source>
</evidence>
<keyword evidence="14 17" id="KW-0472">Membrane</keyword>
<evidence type="ECO:0000256" key="1">
    <source>
        <dbReference type="ARBA" id="ARBA00004273"/>
    </source>
</evidence>
<organism evidence="19 20">
    <name type="scientific">Pichia membranifaciens NRRL Y-2026</name>
    <dbReference type="NCBI Taxonomy" id="763406"/>
    <lineage>
        <taxon>Eukaryota</taxon>
        <taxon>Fungi</taxon>
        <taxon>Dikarya</taxon>
        <taxon>Ascomycota</taxon>
        <taxon>Saccharomycotina</taxon>
        <taxon>Pichiomycetes</taxon>
        <taxon>Pichiales</taxon>
        <taxon>Pichiaceae</taxon>
        <taxon>Pichia</taxon>
    </lineage>
</organism>
<keyword evidence="5 17" id="KW-0812">Transmembrane</keyword>
<dbReference type="PIRSF" id="PIRSF005229">
    <property type="entry name" value="AOX"/>
    <property type="match status" value="1"/>
</dbReference>
<keyword evidence="4 17" id="KW-0679">Respiratory chain</keyword>
<keyword evidence="9 17" id="KW-0249">Electron transport</keyword>
<feature type="binding site" evidence="16">
    <location>
        <position position="134"/>
    </location>
    <ligand>
        <name>Fe cation</name>
        <dbReference type="ChEBI" id="CHEBI:24875"/>
        <label>1</label>
    </ligand>
</feature>
<evidence type="ECO:0000256" key="8">
    <source>
        <dbReference type="ARBA" id="ARBA00022946"/>
    </source>
</evidence>
<feature type="binding site" evidence="16">
    <location>
        <position position="137"/>
    </location>
    <ligand>
        <name>Fe cation</name>
        <dbReference type="ChEBI" id="CHEBI:24875"/>
        <label>1</label>
    </ligand>
</feature>
<dbReference type="STRING" id="763406.A0A1E3NN39"/>
<evidence type="ECO:0000256" key="17">
    <source>
        <dbReference type="RuleBase" id="RU003779"/>
    </source>
</evidence>
<keyword evidence="12 16" id="KW-0408">Iron</keyword>
<feature type="transmembrane region" description="Helical" evidence="18">
    <location>
        <begin position="153"/>
        <end position="172"/>
    </location>
</feature>
<keyword evidence="3" id="KW-0813">Transport</keyword>
<keyword evidence="11 17" id="KW-0560">Oxidoreductase</keyword>
<dbReference type="GO" id="GO:0005743">
    <property type="term" value="C:mitochondrial inner membrane"/>
    <property type="evidence" value="ECO:0007669"/>
    <property type="project" value="UniProtKB-SubCell"/>
</dbReference>
<keyword evidence="8" id="KW-0809">Transit peptide</keyword>
<evidence type="ECO:0000256" key="7">
    <source>
        <dbReference type="ARBA" id="ARBA00022792"/>
    </source>
</evidence>
<name>A0A1E3NN39_9ASCO</name>
<evidence type="ECO:0000313" key="20">
    <source>
        <dbReference type="Proteomes" id="UP000094455"/>
    </source>
</evidence>
<keyword evidence="20" id="KW-1185">Reference proteome</keyword>
<evidence type="ECO:0000256" key="15">
    <source>
        <dbReference type="ARBA" id="ARBA00025285"/>
    </source>
</evidence>
<proteinExistence type="inferred from homology"/>
<comment type="function">
    <text evidence="15">Catalyzes cyanide-resistant oxygen consumption. May increase respiration when the cytochrome respiratory pathway is restricted, or in response to low temperatures.</text>
</comment>
<dbReference type="GO" id="GO:0010230">
    <property type="term" value="P:alternative respiration"/>
    <property type="evidence" value="ECO:0007669"/>
    <property type="project" value="TreeGrafter"/>
</dbReference>
<evidence type="ECO:0000256" key="14">
    <source>
        <dbReference type="ARBA" id="ARBA00023136"/>
    </source>
</evidence>
<keyword evidence="7" id="KW-0999">Mitochondrion inner membrane</keyword>
<comment type="cofactor">
    <cofactor evidence="16 17">
        <name>Fe cation</name>
        <dbReference type="ChEBI" id="CHEBI:24875"/>
    </cofactor>
    <text evidence="16 17">Binds 2 iron ions per subunit.</text>
</comment>
<evidence type="ECO:0000256" key="5">
    <source>
        <dbReference type="ARBA" id="ARBA00022692"/>
    </source>
</evidence>
<evidence type="ECO:0000256" key="3">
    <source>
        <dbReference type="ARBA" id="ARBA00022448"/>
    </source>
</evidence>
<evidence type="ECO:0000313" key="19">
    <source>
        <dbReference type="EMBL" id="ODQ47521.1"/>
    </source>
</evidence>
<evidence type="ECO:0000256" key="4">
    <source>
        <dbReference type="ARBA" id="ARBA00022660"/>
    </source>
</evidence>
<dbReference type="Pfam" id="PF01786">
    <property type="entry name" value="AOX"/>
    <property type="match status" value="1"/>
</dbReference>
<evidence type="ECO:0000256" key="16">
    <source>
        <dbReference type="PIRSR" id="PIRSR005229-1"/>
    </source>
</evidence>
<feature type="binding site" evidence="16">
    <location>
        <position position="185"/>
    </location>
    <ligand>
        <name>Fe cation</name>
        <dbReference type="ChEBI" id="CHEBI:24875"/>
        <label>2</label>
    </ligand>
</feature>
<dbReference type="GO" id="GO:0046872">
    <property type="term" value="F:metal ion binding"/>
    <property type="evidence" value="ECO:0007669"/>
    <property type="project" value="UniProtKB-UniRule"/>
</dbReference>
<feature type="binding site" evidence="16">
    <location>
        <position position="239"/>
    </location>
    <ligand>
        <name>Fe cation</name>
        <dbReference type="ChEBI" id="CHEBI:24875"/>
        <label>2</label>
    </ligand>
</feature>
<dbReference type="AlphaFoldDB" id="A0A1E3NN39"/>
<dbReference type="PANTHER" id="PTHR31803">
    <property type="entry name" value="ALTERNATIVE OXIDASE"/>
    <property type="match status" value="1"/>
</dbReference>
<reference evidence="19 20" key="1">
    <citation type="journal article" date="2016" name="Proc. Natl. Acad. Sci. U.S.A.">
        <title>Comparative genomics of biotechnologically important yeasts.</title>
        <authorList>
            <person name="Riley R."/>
            <person name="Haridas S."/>
            <person name="Wolfe K.H."/>
            <person name="Lopes M.R."/>
            <person name="Hittinger C.T."/>
            <person name="Goeker M."/>
            <person name="Salamov A.A."/>
            <person name="Wisecaver J.H."/>
            <person name="Long T.M."/>
            <person name="Calvey C.H."/>
            <person name="Aerts A.L."/>
            <person name="Barry K.W."/>
            <person name="Choi C."/>
            <person name="Clum A."/>
            <person name="Coughlan A.Y."/>
            <person name="Deshpande S."/>
            <person name="Douglass A.P."/>
            <person name="Hanson S.J."/>
            <person name="Klenk H.-P."/>
            <person name="LaButti K.M."/>
            <person name="Lapidus A."/>
            <person name="Lindquist E.A."/>
            <person name="Lipzen A.M."/>
            <person name="Meier-Kolthoff J.P."/>
            <person name="Ohm R.A."/>
            <person name="Otillar R.P."/>
            <person name="Pangilinan J.L."/>
            <person name="Peng Y."/>
            <person name="Rokas A."/>
            <person name="Rosa C.A."/>
            <person name="Scheuner C."/>
            <person name="Sibirny A.A."/>
            <person name="Slot J.C."/>
            <person name="Stielow J.B."/>
            <person name="Sun H."/>
            <person name="Kurtzman C.P."/>
            <person name="Blackwell M."/>
            <person name="Grigoriev I.V."/>
            <person name="Jeffries T.W."/>
        </authorList>
    </citation>
    <scope>NUCLEOTIDE SEQUENCE [LARGE SCALE GENOMIC DNA]</scope>
    <source>
        <strain evidence="19 20">NRRL Y-2026</strain>
    </source>
</reference>
<evidence type="ECO:0000256" key="6">
    <source>
        <dbReference type="ARBA" id="ARBA00022723"/>
    </source>
</evidence>
<protein>
    <recommendedName>
        <fullName evidence="17">Alternative oxidase</fullName>
        <ecNumber evidence="17">1.-.-.-</ecNumber>
    </recommendedName>
</protein>
<dbReference type="FunFam" id="1.20.1260.140:FF:000002">
    <property type="entry name" value="Alternative oxidase"/>
    <property type="match status" value="1"/>
</dbReference>
<comment type="subcellular location">
    <subcellularLocation>
        <location evidence="1">Mitochondrion inner membrane</location>
    </subcellularLocation>
</comment>
<dbReference type="GO" id="GO:0098803">
    <property type="term" value="C:respiratory chain complex"/>
    <property type="evidence" value="ECO:0007669"/>
    <property type="project" value="UniProtKB-UniRule"/>
</dbReference>
<feature type="binding site" evidence="16">
    <location>
        <position position="242"/>
    </location>
    <ligand>
        <name>Fe cation</name>
        <dbReference type="ChEBI" id="CHEBI:24875"/>
        <label>2</label>
    </ligand>
</feature>
<evidence type="ECO:0000256" key="10">
    <source>
        <dbReference type="ARBA" id="ARBA00022989"/>
    </source>
</evidence>
<dbReference type="InterPro" id="IPR038659">
    <property type="entry name" value="AOX_sf"/>
</dbReference>
<dbReference type="EC" id="1.-.-.-" evidence="17"/>
<accession>A0A1E3NN39</accession>
<dbReference type="Proteomes" id="UP000094455">
    <property type="component" value="Unassembled WGS sequence"/>
</dbReference>
<evidence type="ECO:0000256" key="11">
    <source>
        <dbReference type="ARBA" id="ARBA00023002"/>
    </source>
</evidence>
<dbReference type="EMBL" id="KV454002">
    <property type="protein sequence ID" value="ODQ47521.1"/>
    <property type="molecule type" value="Genomic_DNA"/>
</dbReference>
<keyword evidence="10 18" id="KW-1133">Transmembrane helix</keyword>
<gene>
    <name evidence="19" type="ORF">PICMEDRAFT_30997</name>
</gene>
<feature type="binding site" evidence="16">
    <location>
        <position position="95"/>
    </location>
    <ligand>
        <name>Fe cation</name>
        <dbReference type="ChEBI" id="CHEBI:24875"/>
        <label>1</label>
    </ligand>
</feature>
<dbReference type="OrthoDB" id="16906at2759"/>
<sequence length="293" mass="34139">MTTKEEKKEGPFLVKSVYEHPGYSKEDMHAVKYEHRPVQSFRDAITFGFMVGLRRSFDLCTGYIEPRDEKHQIEIGKGPNRMTVEKWLTRVIILESVAGIPGAVAGFLRHLNSIRMFRRDMAFIDTLYDEAFNERMHLLTFLKMAKPTIFTRALLWVGQGLFANAFFMVYLVSPKTCHRFVGYLEEEAVSTYTRCIRDMELGLCPELEQQPVPQIAKDYWNMGDDATMYDLIQYIRADEAKHREVNHTFANLQQKGEDRNPFALTIEDDPRPQPSRTLKNHHAKGWEKNELIL</sequence>
<dbReference type="GeneID" id="30179353"/>
<dbReference type="Gene3D" id="1.20.1260.140">
    <property type="entry name" value="Alternative oxidase"/>
    <property type="match status" value="1"/>
</dbReference>
<evidence type="ECO:0000256" key="2">
    <source>
        <dbReference type="ARBA" id="ARBA00008388"/>
    </source>
</evidence>
<evidence type="ECO:0000256" key="13">
    <source>
        <dbReference type="ARBA" id="ARBA00023128"/>
    </source>
</evidence>
<dbReference type="PANTHER" id="PTHR31803:SF3">
    <property type="entry name" value="ALTERNATIVE OXIDASE"/>
    <property type="match status" value="1"/>
</dbReference>
<comment type="similarity">
    <text evidence="2 17">Belongs to the alternative oxidase family.</text>
</comment>
<feature type="binding site" evidence="16">
    <location>
        <position position="239"/>
    </location>
    <ligand>
        <name>Fe cation</name>
        <dbReference type="ChEBI" id="CHEBI:24875"/>
        <label>1</label>
    </ligand>
</feature>
<keyword evidence="13" id="KW-0496">Mitochondrion</keyword>
<feature type="binding site" evidence="16">
    <location>
        <position position="134"/>
    </location>
    <ligand>
        <name>Fe cation</name>
        <dbReference type="ChEBI" id="CHEBI:24875"/>
        <label>2</label>
    </ligand>
</feature>
<evidence type="ECO:0000256" key="18">
    <source>
        <dbReference type="SAM" id="Phobius"/>
    </source>
</evidence>
<dbReference type="RefSeq" id="XP_019018634.1">
    <property type="nucleotide sequence ID" value="XM_019162666.1"/>
</dbReference>
<feature type="transmembrane region" description="Helical" evidence="18">
    <location>
        <begin position="87"/>
        <end position="108"/>
    </location>
</feature>
<evidence type="ECO:0000256" key="12">
    <source>
        <dbReference type="ARBA" id="ARBA00023004"/>
    </source>
</evidence>